<dbReference type="HOGENOM" id="CLU_064450_0_0_10"/>
<dbReference type="InterPro" id="IPR011051">
    <property type="entry name" value="RmlC_Cupin_sf"/>
</dbReference>
<dbReference type="InterPro" id="IPR003779">
    <property type="entry name" value="CMD-like"/>
</dbReference>
<evidence type="ECO:0000313" key="3">
    <source>
        <dbReference type="EMBL" id="EFZ37858.1"/>
    </source>
</evidence>
<accession>E7RM77</accession>
<dbReference type="Gene3D" id="2.60.120.10">
    <property type="entry name" value="Jelly Rolls"/>
    <property type="match status" value="1"/>
</dbReference>
<evidence type="ECO:0000259" key="2">
    <source>
        <dbReference type="Pfam" id="PF07883"/>
    </source>
</evidence>
<reference evidence="3" key="1">
    <citation type="submission" date="2011-01" db="EMBL/GenBank/DDBJ databases">
        <authorList>
            <person name="Muzny D."/>
            <person name="Qin X."/>
            <person name="Buhay C."/>
            <person name="Dugan-Rocha S."/>
            <person name="Ding Y."/>
            <person name="Chen G."/>
            <person name="Hawes A."/>
            <person name="Holder M."/>
            <person name="Jhangiani S."/>
            <person name="Johnson A."/>
            <person name="Khan Z."/>
            <person name="Li Z."/>
            <person name="Liu W."/>
            <person name="Liu X."/>
            <person name="Perez L."/>
            <person name="Shen H."/>
            <person name="Wang Q."/>
            <person name="Watt J."/>
            <person name="Xi L."/>
            <person name="Xin Y."/>
            <person name="Zhou J."/>
            <person name="Deng J."/>
            <person name="Jiang H."/>
            <person name="Liu Y."/>
            <person name="Qu J."/>
            <person name="Song X.-Z."/>
            <person name="Zhang L."/>
            <person name="Villasana D."/>
            <person name="Johnson A."/>
            <person name="Liu J."/>
            <person name="Liyanage D."/>
            <person name="Lorensuhewa L."/>
            <person name="Robinson T."/>
            <person name="Song A."/>
            <person name="Song B.-B."/>
            <person name="Dinh H."/>
            <person name="Thornton R."/>
            <person name="Coyle M."/>
            <person name="Francisco L."/>
            <person name="Jackson L."/>
            <person name="Javaid M."/>
            <person name="Korchina V."/>
            <person name="Kovar C."/>
            <person name="Mata R."/>
            <person name="Mathew T."/>
            <person name="Ngo R."/>
            <person name="Nguyen L."/>
            <person name="Nguyen N."/>
            <person name="Okwuonu G."/>
            <person name="Ongeri F."/>
            <person name="Pham C."/>
            <person name="Simmons D."/>
            <person name="Wilczek-Boney K."/>
            <person name="Hale W."/>
            <person name="Jakkamsetti A."/>
            <person name="Pham P."/>
            <person name="Ruth R."/>
            <person name="San Lucas F."/>
            <person name="Warren J."/>
            <person name="Zhang J."/>
            <person name="Zhao Z."/>
            <person name="Zhou C."/>
            <person name="Zhu D."/>
            <person name="Lee S."/>
            <person name="Bess C."/>
            <person name="Blankenburg K."/>
            <person name="Forbes L."/>
            <person name="Fu Q."/>
            <person name="Gubbala S."/>
            <person name="Hirani K."/>
            <person name="Jayaseelan J.C."/>
            <person name="Lara F."/>
            <person name="Munidasa M."/>
            <person name="Palculict T."/>
            <person name="Patil S."/>
            <person name="Pu L.-L."/>
            <person name="Saada N."/>
            <person name="Tang L."/>
            <person name="Weissenberger G."/>
            <person name="Zhu Y."/>
            <person name="Hemphill L."/>
            <person name="Shang Y."/>
            <person name="Youmans B."/>
            <person name="Ayvaz T."/>
            <person name="Ross M."/>
            <person name="Santibanez J."/>
            <person name="Aqrawi P."/>
            <person name="Gross S."/>
            <person name="Joshi V."/>
            <person name="Fowler G."/>
            <person name="Nazareth L."/>
            <person name="Reid J."/>
            <person name="Worley K."/>
            <person name="Petrosino J."/>
            <person name="Highlander S."/>
            <person name="Gibbs R."/>
        </authorList>
    </citation>
    <scope>NUCLEOTIDE SEQUENCE [LARGE SCALE GENOMIC DNA]</scope>
    <source>
        <strain evidence="3">ATCC 33269</strain>
    </source>
</reference>
<organism evidence="3 4">
    <name type="scientific">Hoylesella oralis ATCC 33269</name>
    <dbReference type="NCBI Taxonomy" id="873533"/>
    <lineage>
        <taxon>Bacteria</taxon>
        <taxon>Pseudomonadati</taxon>
        <taxon>Bacteroidota</taxon>
        <taxon>Bacteroidia</taxon>
        <taxon>Bacteroidales</taxon>
        <taxon>Prevotellaceae</taxon>
        <taxon>Hoylesella</taxon>
    </lineage>
</organism>
<dbReference type="eggNOG" id="COG1917">
    <property type="taxonomic scope" value="Bacteria"/>
</dbReference>
<gene>
    <name evidence="3" type="ORF">HMPREF0663_10227</name>
</gene>
<dbReference type="Proteomes" id="UP000005580">
    <property type="component" value="Unassembled WGS sequence"/>
</dbReference>
<dbReference type="SUPFAM" id="SSF51182">
    <property type="entry name" value="RmlC-like cupins"/>
    <property type="match status" value="1"/>
</dbReference>
<dbReference type="InterPro" id="IPR014710">
    <property type="entry name" value="RmlC-like_jellyroll"/>
</dbReference>
<dbReference type="AlphaFoldDB" id="E7RM77"/>
<name>E7RM77_9BACT</name>
<dbReference type="PANTHER" id="PTHR43698:SF1">
    <property type="entry name" value="BLL4564 PROTEIN"/>
    <property type="match status" value="1"/>
</dbReference>
<feature type="domain" description="Carboxymuconolactone decarboxylase-like" evidence="1">
    <location>
        <begin position="28"/>
        <end position="92"/>
    </location>
</feature>
<proteinExistence type="predicted"/>
<dbReference type="CDD" id="cd02233">
    <property type="entry name" value="cupin_HNL-like"/>
    <property type="match status" value="1"/>
</dbReference>
<comment type="caution">
    <text evidence="3">The sequence shown here is derived from an EMBL/GenBank/DDBJ whole genome shotgun (WGS) entry which is preliminary data.</text>
</comment>
<sequence length="368" mass="40887">MDIKRTFGTVITALLCICSPIKAQKNMELTARHQSLSAIAGLEAKGDLERLYTTIDEGLNRGLTVAEIKEALSQLYAYTGFPRSLNALGQLQKVVTDRKAKGISTELGNDGDILPKDFNSLQEGTKIQTQLTGKPFSYDFSKREDYYLKAHLFGDIFASPVLSHADREVVTLSAIASLKGCESQLRAHVRGAYNMGVSLEELRSIPDILATYVGDMEAYRARKAIAAVMNEPFSEGAPIENPLYPVGTPNTAYAKYFIGNSYLQRIGEGEIPMANVTFEPKCRNNWHIHHKTGQILIAVGGRGWYQEWGKEPVEMKPGTVIEIPAEVKHWHGAAKDSWFQHIAFSIPVEGASTEWLEEVDDTYYNKLP</sequence>
<dbReference type="InterPro" id="IPR013096">
    <property type="entry name" value="Cupin_2"/>
</dbReference>
<dbReference type="Pfam" id="PF02627">
    <property type="entry name" value="CMD"/>
    <property type="match status" value="2"/>
</dbReference>
<keyword evidence="4" id="KW-1185">Reference proteome</keyword>
<dbReference type="Gene3D" id="1.20.1290.10">
    <property type="entry name" value="AhpD-like"/>
    <property type="match status" value="1"/>
</dbReference>
<dbReference type="SUPFAM" id="SSF69118">
    <property type="entry name" value="AhpD-like"/>
    <property type="match status" value="1"/>
</dbReference>
<feature type="domain" description="Cupin type-2" evidence="2">
    <location>
        <begin position="276"/>
        <end position="336"/>
    </location>
</feature>
<dbReference type="Pfam" id="PF07883">
    <property type="entry name" value="Cupin_2"/>
    <property type="match status" value="1"/>
</dbReference>
<dbReference type="EMBL" id="AEPE02000002">
    <property type="protein sequence ID" value="EFZ37858.1"/>
    <property type="molecule type" value="Genomic_DNA"/>
</dbReference>
<dbReference type="InterPro" id="IPR047263">
    <property type="entry name" value="HNL-like_cupin"/>
</dbReference>
<protein>
    <submittedName>
        <fullName evidence="3">Alkylhydroperoxidase AhpD family core domain protein</fullName>
    </submittedName>
</protein>
<dbReference type="eggNOG" id="COG0599">
    <property type="taxonomic scope" value="Bacteria"/>
</dbReference>
<evidence type="ECO:0000313" key="4">
    <source>
        <dbReference type="Proteomes" id="UP000005580"/>
    </source>
</evidence>
<evidence type="ECO:0000259" key="1">
    <source>
        <dbReference type="Pfam" id="PF02627"/>
    </source>
</evidence>
<dbReference type="InterPro" id="IPR029032">
    <property type="entry name" value="AhpD-like"/>
</dbReference>
<dbReference type="STRING" id="28134.SAMN05444288_0626"/>
<feature type="domain" description="Carboxymuconolactone decarboxylase-like" evidence="1">
    <location>
        <begin position="149"/>
        <end position="225"/>
    </location>
</feature>
<dbReference type="GO" id="GO:0051920">
    <property type="term" value="F:peroxiredoxin activity"/>
    <property type="evidence" value="ECO:0007669"/>
    <property type="project" value="InterPro"/>
</dbReference>
<dbReference type="PANTHER" id="PTHR43698">
    <property type="entry name" value="RIBD C-TERMINAL DOMAIN CONTAINING PROTEIN"/>
    <property type="match status" value="1"/>
</dbReference>